<dbReference type="AlphaFoldDB" id="A0A834SGA5"/>
<keyword evidence="2" id="KW-1185">Reference proteome</keyword>
<reference evidence="1" key="1">
    <citation type="submission" date="2020-09" db="EMBL/GenBank/DDBJ databases">
        <title>Genome-Enabled Discovery of Anthraquinone Biosynthesis in Senna tora.</title>
        <authorList>
            <person name="Kang S.-H."/>
            <person name="Pandey R.P."/>
            <person name="Lee C.-M."/>
            <person name="Sim J.-S."/>
            <person name="Jeong J.-T."/>
            <person name="Choi B.-S."/>
            <person name="Jung M."/>
            <person name="Ginzburg D."/>
            <person name="Zhao K."/>
            <person name="Won S.Y."/>
            <person name="Oh T.-J."/>
            <person name="Yu Y."/>
            <person name="Kim N.-H."/>
            <person name="Lee O.R."/>
            <person name="Lee T.-H."/>
            <person name="Bashyal P."/>
            <person name="Kim T.-S."/>
            <person name="Lee W.-H."/>
            <person name="Kawkins C."/>
            <person name="Kim C.-K."/>
            <person name="Kim J.S."/>
            <person name="Ahn B.O."/>
            <person name="Rhee S.Y."/>
            <person name="Sohng J.K."/>
        </authorList>
    </citation>
    <scope>NUCLEOTIDE SEQUENCE</scope>
    <source>
        <tissue evidence="1">Leaf</tissue>
    </source>
</reference>
<evidence type="ECO:0000313" key="2">
    <source>
        <dbReference type="Proteomes" id="UP000634136"/>
    </source>
</evidence>
<evidence type="ECO:0000313" key="1">
    <source>
        <dbReference type="EMBL" id="KAF7802691.1"/>
    </source>
</evidence>
<proteinExistence type="predicted"/>
<comment type="caution">
    <text evidence="1">The sequence shown here is derived from an EMBL/GenBank/DDBJ whole genome shotgun (WGS) entry which is preliminary data.</text>
</comment>
<sequence length="40" mass="4431">MSVPFTLLRASFTVGGVWSQMGFLGFEEENGGLFMRGKVF</sequence>
<name>A0A834SGA5_9FABA</name>
<gene>
    <name evidence="1" type="ORF">G2W53_041802</name>
</gene>
<organism evidence="1 2">
    <name type="scientific">Senna tora</name>
    <dbReference type="NCBI Taxonomy" id="362788"/>
    <lineage>
        <taxon>Eukaryota</taxon>
        <taxon>Viridiplantae</taxon>
        <taxon>Streptophyta</taxon>
        <taxon>Embryophyta</taxon>
        <taxon>Tracheophyta</taxon>
        <taxon>Spermatophyta</taxon>
        <taxon>Magnoliopsida</taxon>
        <taxon>eudicotyledons</taxon>
        <taxon>Gunneridae</taxon>
        <taxon>Pentapetalae</taxon>
        <taxon>rosids</taxon>
        <taxon>fabids</taxon>
        <taxon>Fabales</taxon>
        <taxon>Fabaceae</taxon>
        <taxon>Caesalpinioideae</taxon>
        <taxon>Cassia clade</taxon>
        <taxon>Senna</taxon>
    </lineage>
</organism>
<accession>A0A834SGA5</accession>
<dbReference type="Proteomes" id="UP000634136">
    <property type="component" value="Unassembled WGS sequence"/>
</dbReference>
<dbReference type="EMBL" id="JAAIUW010000013">
    <property type="protein sequence ID" value="KAF7802691.1"/>
    <property type="molecule type" value="Genomic_DNA"/>
</dbReference>
<protein>
    <submittedName>
        <fullName evidence="1">Uncharacterized protein</fullName>
    </submittedName>
</protein>